<feature type="chain" id="PRO_5012557359" evidence="6">
    <location>
        <begin position="29"/>
        <end position="287"/>
    </location>
</feature>
<evidence type="ECO:0000256" key="1">
    <source>
        <dbReference type="ARBA" id="ARBA00004442"/>
    </source>
</evidence>
<accession>A0A240ED95</accession>
<evidence type="ECO:0000256" key="4">
    <source>
        <dbReference type="ARBA" id="ARBA00023136"/>
    </source>
</evidence>
<dbReference type="SUPFAM" id="SSF111364">
    <property type="entry name" value="Tsx-like channel"/>
    <property type="match status" value="1"/>
</dbReference>
<dbReference type="Pfam" id="PF03502">
    <property type="entry name" value="Channel_Tsx"/>
    <property type="match status" value="1"/>
</dbReference>
<dbReference type="InterPro" id="IPR018013">
    <property type="entry name" value="Channel_Tsx-like"/>
</dbReference>
<dbReference type="InterPro" id="IPR036777">
    <property type="entry name" value="Channel_Tsx-like_sf"/>
</dbReference>
<keyword evidence="8" id="KW-1185">Reference proteome</keyword>
<organism evidence="7 8">
    <name type="scientific">Acinetobacter puyangensis</name>
    <dbReference type="NCBI Taxonomy" id="1096779"/>
    <lineage>
        <taxon>Bacteria</taxon>
        <taxon>Pseudomonadati</taxon>
        <taxon>Pseudomonadota</taxon>
        <taxon>Gammaproteobacteria</taxon>
        <taxon>Moraxellales</taxon>
        <taxon>Moraxellaceae</taxon>
        <taxon>Acinetobacter</taxon>
    </lineage>
</organism>
<comment type="similarity">
    <text evidence="2">Belongs to the nucleoside-specific channel-forming outer membrane porin (Tsx) (TC 1.B.10) family.</text>
</comment>
<dbReference type="GO" id="GO:0009279">
    <property type="term" value="C:cell outer membrane"/>
    <property type="evidence" value="ECO:0007669"/>
    <property type="project" value="UniProtKB-SubCell"/>
</dbReference>
<proteinExistence type="inferred from homology"/>
<evidence type="ECO:0000256" key="3">
    <source>
        <dbReference type="ARBA" id="ARBA00022729"/>
    </source>
</evidence>
<protein>
    <submittedName>
        <fullName evidence="7">Nucleoside-specific channel-forming protein</fullName>
    </submittedName>
</protein>
<reference evidence="8" key="1">
    <citation type="submission" date="2016-09" db="EMBL/GenBank/DDBJ databases">
        <authorList>
            <person name="Varghese N."/>
            <person name="Submissions S."/>
        </authorList>
    </citation>
    <scope>NUCLEOTIDE SEQUENCE [LARGE SCALE GENOMIC DNA]</scope>
    <source>
        <strain evidence="8">ANC 4466</strain>
    </source>
</reference>
<dbReference type="Proteomes" id="UP000219042">
    <property type="component" value="Unassembled WGS sequence"/>
</dbReference>
<name>A0A240ED95_9GAMM</name>
<evidence type="ECO:0000256" key="2">
    <source>
        <dbReference type="ARBA" id="ARBA00008728"/>
    </source>
</evidence>
<keyword evidence="4" id="KW-0472">Membrane</keyword>
<sequence length="287" mass="32208">MLNNISLKTFCYSIVAALSFTSISQANAAINTNLWAIYSDNTRFSPKKSANGYLEFEYMGDIGPVDLYGYFDAPKYFGGSANVLGFWDKDGSKLFMEHEPKLSFNRLTGKDLSVGPFKDWFLAADWIVDLSSSSGSRQNTLYYGVGTSIDTGTKLGVNLNLYKKQQWENYNAANEYTANDGGRLQFQAFYPLHTFKDGATLTYFTFSNYDFGSELQDKTGGDTRTNEAFVSTHVFTYTKQHLKLFTAARYFHNGGQFRDGAITNWGEGDFAQDSKGWGYYVALGYGF</sequence>
<dbReference type="GO" id="GO:0005337">
    <property type="term" value="F:nucleoside transmembrane transporter activity"/>
    <property type="evidence" value="ECO:0007669"/>
    <property type="project" value="InterPro"/>
</dbReference>
<keyword evidence="5" id="KW-0998">Cell outer membrane</keyword>
<dbReference type="RefSeq" id="WP_228150470.1">
    <property type="nucleotide sequence ID" value="NZ_BAABHT010000015.1"/>
</dbReference>
<evidence type="ECO:0000313" key="8">
    <source>
        <dbReference type="Proteomes" id="UP000219042"/>
    </source>
</evidence>
<keyword evidence="3 6" id="KW-0732">Signal</keyword>
<dbReference type="InterPro" id="IPR003055">
    <property type="entry name" value="Channel_Tsx"/>
</dbReference>
<dbReference type="NCBIfam" id="NF011686">
    <property type="entry name" value="PRK15106.1"/>
    <property type="match status" value="1"/>
</dbReference>
<dbReference type="Gene3D" id="2.40.230.20">
    <property type="entry name" value="Nucleoside-specific channel-forming protein, Tsx-like"/>
    <property type="match status" value="1"/>
</dbReference>
<evidence type="ECO:0000256" key="6">
    <source>
        <dbReference type="SAM" id="SignalP"/>
    </source>
</evidence>
<gene>
    <name evidence="7" type="ORF">SAMN05421731_11316</name>
</gene>
<feature type="signal peptide" evidence="6">
    <location>
        <begin position="1"/>
        <end position="28"/>
    </location>
</feature>
<dbReference type="AlphaFoldDB" id="A0A240ED95"/>
<comment type="subcellular location">
    <subcellularLocation>
        <location evidence="1">Cell outer membrane</location>
    </subcellularLocation>
</comment>
<dbReference type="PRINTS" id="PR01277">
    <property type="entry name" value="CHANNELTSX"/>
</dbReference>
<evidence type="ECO:0000313" key="7">
    <source>
        <dbReference type="EMBL" id="SNX46531.1"/>
    </source>
</evidence>
<dbReference type="EMBL" id="OANT01000013">
    <property type="protein sequence ID" value="SNX46531.1"/>
    <property type="molecule type" value="Genomic_DNA"/>
</dbReference>
<evidence type="ECO:0000256" key="5">
    <source>
        <dbReference type="ARBA" id="ARBA00023237"/>
    </source>
</evidence>